<dbReference type="RefSeq" id="WP_038697409.1">
    <property type="nucleotide sequence ID" value="NZ_CP009286.1"/>
</dbReference>
<dbReference type="EMBL" id="CP009286">
    <property type="protein sequence ID" value="AIQ64834.1"/>
    <property type="molecule type" value="Genomic_DNA"/>
</dbReference>
<protein>
    <submittedName>
        <fullName evidence="1">Uncharacterized protein</fullName>
    </submittedName>
</protein>
<proteinExistence type="predicted"/>
<keyword evidence="2" id="KW-1185">Reference proteome</keyword>
<evidence type="ECO:0000313" key="1">
    <source>
        <dbReference type="EMBL" id="AIQ64834.1"/>
    </source>
</evidence>
<accession>A0A089N7S8</accession>
<evidence type="ECO:0000313" key="2">
    <source>
        <dbReference type="Proteomes" id="UP000029507"/>
    </source>
</evidence>
<sequence>MTVEHPMQIEAASGVCLLGDHRNRIIIVLQQTLDLMHGYVHDGIHDGGERLLFVCPAVIFRRLARLRPIPN</sequence>
<dbReference type="KEGG" id="pste:PSTEL_18665"/>
<dbReference type="Proteomes" id="UP000029507">
    <property type="component" value="Chromosome"/>
</dbReference>
<organism evidence="1 2">
    <name type="scientific">Paenibacillus stellifer</name>
    <dbReference type="NCBI Taxonomy" id="169760"/>
    <lineage>
        <taxon>Bacteria</taxon>
        <taxon>Bacillati</taxon>
        <taxon>Bacillota</taxon>
        <taxon>Bacilli</taxon>
        <taxon>Bacillales</taxon>
        <taxon>Paenibacillaceae</taxon>
        <taxon>Paenibacillus</taxon>
    </lineage>
</organism>
<name>A0A089N7S8_9BACL</name>
<gene>
    <name evidence="1" type="ORF">PSTEL_18665</name>
</gene>
<dbReference type="AlphaFoldDB" id="A0A089N7S8"/>
<dbReference type="HOGENOM" id="CLU_2736301_0_0_9"/>
<reference evidence="1 2" key="1">
    <citation type="submission" date="2014-08" db="EMBL/GenBank/DDBJ databases">
        <title>Comparative genomics of the Paenibacillus odorifer group.</title>
        <authorList>
            <person name="den Bakker H.C."/>
            <person name="Tsai Y.-C."/>
            <person name="Martin N."/>
            <person name="Korlach J."/>
            <person name="Wiedmann M."/>
        </authorList>
    </citation>
    <scope>NUCLEOTIDE SEQUENCE [LARGE SCALE GENOMIC DNA]</scope>
    <source>
        <strain evidence="1 2">DSM 14472</strain>
    </source>
</reference>